<evidence type="ECO:0000313" key="3">
    <source>
        <dbReference type="Proteomes" id="UP000542342"/>
    </source>
</evidence>
<dbReference type="AlphaFoldDB" id="A0A7V9ACQ2"/>
<dbReference type="InterPro" id="IPR029062">
    <property type="entry name" value="Class_I_gatase-like"/>
</dbReference>
<protein>
    <recommendedName>
        <fullName evidence="4">Glutamine amidotransferase domain-containing protein</fullName>
    </recommendedName>
</protein>
<keyword evidence="1" id="KW-0472">Membrane</keyword>
<keyword evidence="3" id="KW-1185">Reference proteome</keyword>
<comment type="caution">
    <text evidence="2">The sequence shown here is derived from an EMBL/GenBank/DDBJ whole genome shotgun (WGS) entry which is preliminary data.</text>
</comment>
<dbReference type="Proteomes" id="UP000542342">
    <property type="component" value="Unassembled WGS sequence"/>
</dbReference>
<reference evidence="2 3" key="1">
    <citation type="submission" date="2020-07" db="EMBL/GenBank/DDBJ databases">
        <title>Thermogemmata thermophila gen. nov., sp. nov., a novel moderate thermophilic planctomycete from a Kamchatka hot spring.</title>
        <authorList>
            <person name="Elcheninov A.G."/>
            <person name="Podosokorskaya O.A."/>
            <person name="Kovaleva O.L."/>
            <person name="Novikov A."/>
            <person name="Bonch-Osmolovskaya E.A."/>
            <person name="Toshchakov S.V."/>
            <person name="Kublanov I.V."/>
        </authorList>
    </citation>
    <scope>NUCLEOTIDE SEQUENCE [LARGE SCALE GENOMIC DNA]</scope>
    <source>
        <strain evidence="2 3">2918</strain>
    </source>
</reference>
<organism evidence="2 3">
    <name type="scientific">Thermogemmata fonticola</name>
    <dbReference type="NCBI Taxonomy" id="2755323"/>
    <lineage>
        <taxon>Bacteria</taxon>
        <taxon>Pseudomonadati</taxon>
        <taxon>Planctomycetota</taxon>
        <taxon>Planctomycetia</taxon>
        <taxon>Gemmatales</taxon>
        <taxon>Gemmataceae</taxon>
        <taxon>Thermogemmata</taxon>
    </lineage>
</organism>
<name>A0A7V9ACQ2_9BACT</name>
<dbReference type="EMBL" id="JACEFB010000011">
    <property type="protein sequence ID" value="MBA2227198.1"/>
    <property type="molecule type" value="Genomic_DNA"/>
</dbReference>
<feature type="transmembrane region" description="Helical" evidence="1">
    <location>
        <begin position="467"/>
        <end position="488"/>
    </location>
</feature>
<accession>A0A7V9ACQ2</accession>
<keyword evidence="1" id="KW-0812">Transmembrane</keyword>
<dbReference type="SUPFAM" id="SSF52317">
    <property type="entry name" value="Class I glutamine amidotransferase-like"/>
    <property type="match status" value="1"/>
</dbReference>
<proteinExistence type="predicted"/>
<evidence type="ECO:0008006" key="4">
    <source>
        <dbReference type="Google" id="ProtNLM"/>
    </source>
</evidence>
<feature type="transmembrane region" description="Helical" evidence="1">
    <location>
        <begin position="434"/>
        <end position="455"/>
    </location>
</feature>
<evidence type="ECO:0000256" key="1">
    <source>
        <dbReference type="SAM" id="Phobius"/>
    </source>
</evidence>
<evidence type="ECO:0000313" key="2">
    <source>
        <dbReference type="EMBL" id="MBA2227198.1"/>
    </source>
</evidence>
<keyword evidence="1" id="KW-1133">Transmembrane helix</keyword>
<sequence length="829" mass="90649">MAEDRRGGGRWVLLSLALLGWLSGGMGTGVTAAAQEWPIRITAARLGFPTEEETPLARFGQWTPLDVTFQLQAAVPETVELVLSAPDSDGITTIQRVPLPLEKAEAGRALSTLALGAWAYVRPIGGTDILIEVRGAESGQLLSEPFRLRLGRLRDTLAYSVLFLGLKPPHFELPKPAGGDAASAGGLRGGRVLTATLTAVEQLPGHWFGYETVDLAVLFLGEESREFVEQLWSAGAAPLVRQRREALLEWVRRGGRLVVAGGSLADTVARLPDLQEVLPVAIRGQRPADVLLLHWNAPLSSQFGVFHGALGSKQGRFPVADCVRKPHPAVRVLIPPPERQHDPSLMLVAVQWPFGLGRITCIAFDLHGPPFTEFPLRSEFWDWVLREGGAARASVGSEGKPKPLDADVSEEEDELAAALRAHADTFEGIPVISFGWVAVLLVLYLLVIGPLEYLLLKRLIGRQEWTWVTFPIIVLTVTVLAFLSASRWKGQELRINKLDVVDVEVAAGRVYGTTWLGLFSPRIEHYTLSVTGQPDWVGTTSDTVIGWWGAPRGPRAGLLRRQYQWSPWRDQPLGVLQEVPIQVWSTKAFVVNWSGRWPAQEPRVRCSLEHPPADGRAVIGSFTLDLPVPVLADCVLFYAGQAYPVPGGVVLRGQKVQVVLDGGTRADQWLQRESRLEELLWRAPVYRERLGPVRGAAGGAVPAPVSTSAMTEERSASTAIPLLGLLFHEGSLSFAEGVFPRNASLRRLDQSWRLHPEHTSEIILVGRTVLPVGDAESQLCGPSSPSLLWWRQPPDGMATRTPLTGRGRQETWVRLYLPIASSSTVAGQP</sequence>
<dbReference type="RefSeq" id="WP_194539041.1">
    <property type="nucleotide sequence ID" value="NZ_JACEFB010000011.1"/>
</dbReference>
<gene>
    <name evidence="2" type="ORF">H0921_13625</name>
</gene>
<dbReference type="Gene3D" id="3.40.50.880">
    <property type="match status" value="1"/>
</dbReference>